<feature type="non-terminal residue" evidence="1">
    <location>
        <position position="148"/>
    </location>
</feature>
<dbReference type="AlphaFoldDB" id="C7DK33"/>
<organism evidence="1">
    <name type="scientific">Polyporus grammocephalus</name>
    <dbReference type="NCBI Taxonomy" id="196234"/>
    <lineage>
        <taxon>Eukaryota</taxon>
        <taxon>Fungi</taxon>
        <taxon>Dikarya</taxon>
        <taxon>Basidiomycota</taxon>
        <taxon>Agaricomycotina</taxon>
        <taxon>Agaricomycetes</taxon>
        <taxon>Polyporales</taxon>
        <taxon>Polyporaceae</taxon>
        <taxon>Polyporus</taxon>
    </lineage>
</organism>
<accession>C7DK33</accession>
<protein>
    <submittedName>
        <fullName evidence="1">Chromosome segregation protein</fullName>
    </submittedName>
</protein>
<evidence type="ECO:0000313" key="1">
    <source>
        <dbReference type="EMBL" id="ACT52887.1"/>
    </source>
</evidence>
<proteinExistence type="evidence at transcript level"/>
<sequence>NARNLRGSGLFLGYVRISEWKLYFENRPTPARSISLPICLLCGYYLDEQCPLVRDKGKSQMPTPKTLTQLAWLTDRGTRLEVEKEVHTLHIRLVLSASLYDRPDQNRRLRKAIVDVERECHLCRVVVCLIPRRQAKLRTQSAHDRLLI</sequence>
<feature type="non-terminal residue" evidence="1">
    <location>
        <position position="1"/>
    </location>
</feature>
<reference evidence="1" key="1">
    <citation type="submission" date="2009-05" db="EMBL/GenBank/DDBJ databases">
        <title>Characterization of Differentially Expressed Genes Related to Laccase Biosynthesis of White-Rot Fungus TR16.</title>
        <authorList>
            <person name="Chen Q.-T."/>
            <person name="Guo L.-Q."/>
            <person name="Lin J.-F."/>
        </authorList>
    </citation>
    <scope>NUCLEOTIDE SEQUENCE</scope>
    <source>
        <strain evidence="1">TR16</strain>
    </source>
</reference>
<name>C7DK33_9APHY</name>
<dbReference type="EMBL" id="GQ141684">
    <property type="protein sequence ID" value="ACT52887.1"/>
    <property type="molecule type" value="mRNA"/>
</dbReference>